<dbReference type="OrthoDB" id="9775296at2"/>
<dbReference type="CDD" id="cd05233">
    <property type="entry name" value="SDR_c"/>
    <property type="match status" value="1"/>
</dbReference>
<accession>A0A4R4PCH7</accession>
<evidence type="ECO:0000256" key="3">
    <source>
        <dbReference type="RuleBase" id="RU000363"/>
    </source>
</evidence>
<name>A0A4R4PCH7_9ACTN</name>
<evidence type="ECO:0000256" key="2">
    <source>
        <dbReference type="ARBA" id="ARBA00023002"/>
    </source>
</evidence>
<dbReference type="Pfam" id="PF00106">
    <property type="entry name" value="adh_short"/>
    <property type="match status" value="1"/>
</dbReference>
<dbReference type="Gene3D" id="3.40.50.720">
    <property type="entry name" value="NAD(P)-binding Rossmann-like Domain"/>
    <property type="match status" value="1"/>
</dbReference>
<dbReference type="PANTHER" id="PTHR43391">
    <property type="entry name" value="RETINOL DEHYDROGENASE-RELATED"/>
    <property type="match status" value="1"/>
</dbReference>
<comment type="caution">
    <text evidence="4">The sequence shown here is derived from an EMBL/GenBank/DDBJ whole genome shotgun (WGS) entry which is preliminary data.</text>
</comment>
<proteinExistence type="inferred from homology"/>
<evidence type="ECO:0000313" key="5">
    <source>
        <dbReference type="Proteomes" id="UP000295431"/>
    </source>
</evidence>
<evidence type="ECO:0000256" key="1">
    <source>
        <dbReference type="ARBA" id="ARBA00006484"/>
    </source>
</evidence>
<keyword evidence="2" id="KW-0560">Oxidoreductase</keyword>
<organism evidence="4 5">
    <name type="scientific">Actinomadura bangladeshensis</name>
    <dbReference type="NCBI Taxonomy" id="453573"/>
    <lineage>
        <taxon>Bacteria</taxon>
        <taxon>Bacillati</taxon>
        <taxon>Actinomycetota</taxon>
        <taxon>Actinomycetes</taxon>
        <taxon>Streptosporangiales</taxon>
        <taxon>Thermomonosporaceae</taxon>
        <taxon>Actinomadura</taxon>
    </lineage>
</organism>
<comment type="similarity">
    <text evidence="1 3">Belongs to the short-chain dehydrogenases/reductases (SDR) family.</text>
</comment>
<dbReference type="GO" id="GO:0016491">
    <property type="term" value="F:oxidoreductase activity"/>
    <property type="evidence" value="ECO:0007669"/>
    <property type="project" value="UniProtKB-KW"/>
</dbReference>
<dbReference type="PRINTS" id="PR00080">
    <property type="entry name" value="SDRFAMILY"/>
</dbReference>
<dbReference type="Proteomes" id="UP000295431">
    <property type="component" value="Unassembled WGS sequence"/>
</dbReference>
<dbReference type="SUPFAM" id="SSF51735">
    <property type="entry name" value="NAD(P)-binding Rossmann-fold domains"/>
    <property type="match status" value="1"/>
</dbReference>
<reference evidence="4 5" key="1">
    <citation type="submission" date="2019-03" db="EMBL/GenBank/DDBJ databases">
        <title>Draft genome sequences of novel Actinobacteria.</title>
        <authorList>
            <person name="Sahin N."/>
            <person name="Ay H."/>
            <person name="Saygin H."/>
        </authorList>
    </citation>
    <scope>NUCLEOTIDE SEQUENCE [LARGE SCALE GENOMIC DNA]</scope>
    <source>
        <strain evidence="4 5">DSM 45347</strain>
    </source>
</reference>
<dbReference type="InterPro" id="IPR034904">
    <property type="entry name" value="FSCA_dom_sf"/>
</dbReference>
<keyword evidence="5" id="KW-1185">Reference proteome</keyword>
<dbReference type="InterPro" id="IPR002347">
    <property type="entry name" value="SDR_fam"/>
</dbReference>
<protein>
    <submittedName>
        <fullName evidence="4">SDR family NAD(P)-dependent oxidoreductase</fullName>
    </submittedName>
</protein>
<dbReference type="Gene3D" id="3.30.300.130">
    <property type="entry name" value="Fe-S cluster assembly (FSCA)"/>
    <property type="match status" value="1"/>
</dbReference>
<evidence type="ECO:0000313" key="4">
    <source>
        <dbReference type="EMBL" id="TDC20331.1"/>
    </source>
</evidence>
<dbReference type="PRINTS" id="PR00081">
    <property type="entry name" value="GDHRDH"/>
</dbReference>
<dbReference type="RefSeq" id="WP_131935816.1">
    <property type="nucleotide sequence ID" value="NZ_BAAAMX010000002.1"/>
</dbReference>
<dbReference type="InterPro" id="IPR036291">
    <property type="entry name" value="NAD(P)-bd_dom_sf"/>
</dbReference>
<gene>
    <name evidence="4" type="ORF">E1284_00130</name>
</gene>
<dbReference type="EMBL" id="SMJW01000001">
    <property type="protein sequence ID" value="TDC20331.1"/>
    <property type="molecule type" value="Genomic_DNA"/>
</dbReference>
<dbReference type="PANTHER" id="PTHR43391:SF26">
    <property type="entry name" value="BLL7251 PROTEIN"/>
    <property type="match status" value="1"/>
</dbReference>
<sequence>MSSALLTALDDIRPGLEADGFGLFVASVDAGHVTVCLEARPGACHDRLVPDDVLQQVVESAIRDADPSVERVTLVKQVSTPHRSTESDMVGASPYGGFFEESVTVVTGAGNGIGQATARALARAGALVVASDVDLAAAEETARSIEEEGYTAWARRVDVTSTEDYAAVRDFCLDTWSRVDRVVNNAGLASTGLPPDLPMGEWQRIIDVNLLGIVRSNEAFLPVLIRQGHGQLVNTASTSGMFPYAYDRLPYAATKAAVIAMTEGLALYLRPQGIRVHCVCPAGVRTSMPSRMRHFGPERTMGTPALPVVTPEAMAATILTGLARDTFLICSVPEAYEEFARRGADPQAYLDGAIARHGFRPLTGPGTDHAG</sequence>
<dbReference type="AlphaFoldDB" id="A0A4R4PCH7"/>